<evidence type="ECO:0008006" key="4">
    <source>
        <dbReference type="Google" id="ProtNLM"/>
    </source>
</evidence>
<accession>A0AAU9WZT4</accession>
<feature type="non-terminal residue" evidence="2">
    <location>
        <position position="770"/>
    </location>
</feature>
<sequence length="770" mass="88124">MPGGGKCVFNSDWVLNGAYKDWLQVVKGDKHAAYCKLCCREFKLASMGKAALKSHMEGAKHQRRVKDSAKSVPIARSFASVEETSQVAPTTFTNDSVMEGTGEGGAIQSLSDLCMLSKKVADAEILWALKCVSSHFSGNSNTGVNDLFKRMFSDSEIAANYSMSESKFRYVTTFGLGPYFAKKLLYDVKQSPAHALLFDESLNEEMQSKQLDVHVRYWSSENGRVESRYLTSLFIGHGRTDDILNHFEEATKDLDPVKTWNIGMDGPNVNLAFERELRKSREELNLPSLLCLGTCVLHTVHRSFQTGAKETDWNLDQYLHKEYKLFKDSPARREDYVKYTGVDIFPSKFCNHRWLENLPVAGKSLTLLSSMREYCRQAELEKTAPKKHEGYQYVAKAVTLDKLLKAKHHFWISLAQDFHPFLATYQLNRPMVPFLASDLEKLLRSIMSRFLKDSVTTSAKTFTQLAKIDVTSDDNSKLSKAVDIGIITKREVDGLRKNEKITQREQRQFQLDCKVFLTRTSEKLLEKCPLKFPMVRFLRCLDPQVMAGPISISVKLFERLLSILLDAKRVRETEVDFLKKEYASFVADDVHSNPKTLHEFEEYDKVSSEGVDYFLATYLKASKYQKLWDLVKCLLVLSHGQAGVERGFSINSEIMEYNFTQKSVVALRNIYDHIQTCGGILHVKIDQELRNAVKNASSEFRREQKRKQEEKKNKEKHKANRVVNDEISSLKVKRKRLLEHCSVLQDSAEKLAERAEKEDDMVHLRKSNSF</sequence>
<comment type="caution">
    <text evidence="2">The sequence shown here is derived from an EMBL/GenBank/DDBJ whole genome shotgun (WGS) entry which is preliminary data.</text>
</comment>
<feature type="region of interest" description="Disordered" evidence="1">
    <location>
        <begin position="696"/>
        <end position="720"/>
    </location>
</feature>
<dbReference type="PANTHER" id="PTHR37162">
    <property type="entry name" value="HAT FAMILY DIMERISATION DOMAINCONTAINING PROTEIN-RELATED"/>
    <property type="match status" value="1"/>
</dbReference>
<dbReference type="AlphaFoldDB" id="A0AAU9WZT4"/>
<gene>
    <name evidence="2" type="ORF">PMEA_00014589</name>
</gene>
<feature type="compositionally biased region" description="Basic and acidic residues" evidence="1">
    <location>
        <begin position="699"/>
        <end position="713"/>
    </location>
</feature>
<organism evidence="2 3">
    <name type="scientific">Pocillopora meandrina</name>
    <dbReference type="NCBI Taxonomy" id="46732"/>
    <lineage>
        <taxon>Eukaryota</taxon>
        <taxon>Metazoa</taxon>
        <taxon>Cnidaria</taxon>
        <taxon>Anthozoa</taxon>
        <taxon>Hexacorallia</taxon>
        <taxon>Scleractinia</taxon>
        <taxon>Astrocoeniina</taxon>
        <taxon>Pocilloporidae</taxon>
        <taxon>Pocillopora</taxon>
    </lineage>
</organism>
<proteinExistence type="predicted"/>
<evidence type="ECO:0000313" key="3">
    <source>
        <dbReference type="Proteomes" id="UP001159428"/>
    </source>
</evidence>
<dbReference type="EMBL" id="CALNXJ010000026">
    <property type="protein sequence ID" value="CAH3131533.1"/>
    <property type="molecule type" value="Genomic_DNA"/>
</dbReference>
<evidence type="ECO:0000313" key="2">
    <source>
        <dbReference type="EMBL" id="CAH3131533.1"/>
    </source>
</evidence>
<name>A0AAU9WZT4_9CNID</name>
<protein>
    <recommendedName>
        <fullName evidence="4">BED-type domain-containing protein</fullName>
    </recommendedName>
</protein>
<evidence type="ECO:0000256" key="1">
    <source>
        <dbReference type="SAM" id="MobiDB-lite"/>
    </source>
</evidence>
<dbReference type="Proteomes" id="UP001159428">
    <property type="component" value="Unassembled WGS sequence"/>
</dbReference>
<reference evidence="2 3" key="1">
    <citation type="submission" date="2022-05" db="EMBL/GenBank/DDBJ databases">
        <authorList>
            <consortium name="Genoscope - CEA"/>
            <person name="William W."/>
        </authorList>
    </citation>
    <scope>NUCLEOTIDE SEQUENCE [LARGE SCALE GENOMIC DNA]</scope>
</reference>
<keyword evidence="3" id="KW-1185">Reference proteome</keyword>
<dbReference type="PANTHER" id="PTHR37162:SF11">
    <property type="match status" value="1"/>
</dbReference>